<gene>
    <name evidence="5" type="ORF">CYK91_16190</name>
    <name evidence="3" type="ORF">I9063_003360</name>
    <name evidence="4" type="ORF">JJB78_16540</name>
    <name evidence="1" type="ORF">pBeta2_00060</name>
    <name evidence="2" type="ORF">pCpb2-CP1_57</name>
</gene>
<name>G5DSA9_CLOPF</name>
<protein>
    <submittedName>
        <fullName evidence="1">Uncharacterized protein</fullName>
    </submittedName>
</protein>
<dbReference type="EMBL" id="JAENRE010000018">
    <property type="protein sequence ID" value="MBO3418072.1"/>
    <property type="molecule type" value="Genomic_DNA"/>
</dbReference>
<evidence type="ECO:0000313" key="1">
    <source>
        <dbReference type="EMBL" id="AEP94950.1"/>
    </source>
</evidence>
<dbReference type="RefSeq" id="WP_015060560.1">
    <property type="nucleotide sequence ID" value="NC_019257.1"/>
</dbReference>
<dbReference type="EMBL" id="DACTBT010000075">
    <property type="protein sequence ID" value="HAT4299935.1"/>
    <property type="molecule type" value="Genomic_DNA"/>
</dbReference>
<reference evidence="2" key="2">
    <citation type="journal article" date="2012" name="PLoS ONE">
        <title>Sequence of Two Plasmids from Clostridium perfringens Chicken Necrotic Enteritis Isolates and Comparison with C. perfringens Conjugative Plasmids.</title>
        <authorList>
            <person name="Parreira V.R."/>
            <person name="Costa M."/>
            <person name="Eikmeyer F."/>
            <person name="Blom J."/>
            <person name="Prescott J.F."/>
        </authorList>
    </citation>
    <scope>NUCLEOTIDE SEQUENCE</scope>
    <source>
        <strain evidence="2">CP1</strain>
        <plasmid evidence="2">pCpb2-CP1</plasmid>
    </source>
</reference>
<reference evidence="4 7" key="6">
    <citation type="submission" date="2020-12" db="EMBL/GenBank/DDBJ databases">
        <title>Comparative genomics of Clostridium perfringens reveals patterns of host-associated phylogenetic clades and virulence factors.</title>
        <authorList>
            <person name="Smith A.H."/>
            <person name="Geier R."/>
        </authorList>
    </citation>
    <scope>NUCLEOTIDE SEQUENCE [LARGE SCALE GENOMIC DNA]</scope>
    <source>
        <strain evidence="4 7">CHD15829P</strain>
    </source>
</reference>
<dbReference type="AlphaFoldDB" id="G5DSA9"/>
<dbReference type="EMBL" id="JN689217">
    <property type="protein sequence ID" value="AEP94950.1"/>
    <property type="molecule type" value="Genomic_DNA"/>
</dbReference>
<evidence type="ECO:0000313" key="3">
    <source>
        <dbReference type="EMBL" id="HAT4299935.1"/>
    </source>
</evidence>
<dbReference type="Proteomes" id="UP000668358">
    <property type="component" value="Unassembled WGS sequence"/>
</dbReference>
<proteinExistence type="predicted"/>
<dbReference type="Proteomes" id="UP000855421">
    <property type="component" value="Unassembled WGS sequence"/>
</dbReference>
<evidence type="ECO:0000313" key="4">
    <source>
        <dbReference type="EMBL" id="MBO3418072.1"/>
    </source>
</evidence>
<geneLocation type="plasmid" evidence="2">
    <name>pCpb2-CP1</name>
</geneLocation>
<keyword evidence="1" id="KW-0614">Plasmid</keyword>
<dbReference type="EMBL" id="PJTB01000021">
    <property type="protein sequence ID" value="PWX36280.1"/>
    <property type="molecule type" value="Genomic_DNA"/>
</dbReference>
<evidence type="ECO:0000313" key="7">
    <source>
        <dbReference type="Proteomes" id="UP000668358"/>
    </source>
</evidence>
<reference evidence="3" key="5">
    <citation type="submission" date="2020-07" db="EMBL/GenBank/DDBJ databases">
        <authorList>
            <consortium name="NCBI Pathogen Detection Project"/>
        </authorList>
    </citation>
    <scope>NUCLEOTIDE SEQUENCE</scope>
    <source>
        <strain evidence="3">C25</strain>
    </source>
</reference>
<reference evidence="1" key="1">
    <citation type="journal article" date="2011" name="MBio">
        <title>Necrotic Enteritis-Derived Clostridium perfringens Strain with Three Closely Related Independently Conjugative Toxin and Antibiotic Resistance Plasmids.</title>
        <authorList>
            <person name="Bannam T.L."/>
            <person name="Yan X.X."/>
            <person name="Harrison P.F."/>
            <person name="Seemann T."/>
            <person name="Keyburn A.L."/>
            <person name="Stubenrauch C."/>
            <person name="Weeramantri L.H."/>
            <person name="Cheung J.K."/>
            <person name="McClane B.A."/>
            <person name="Boyce J.D."/>
            <person name="Moore R.J."/>
            <person name="Rood J.I."/>
        </authorList>
    </citation>
    <scope>NUCLEOTIDE SEQUENCE</scope>
    <source>
        <strain evidence="1">EHE-NE18</strain>
        <plasmid evidence="1">pJIR3844</plasmid>
    </source>
</reference>
<dbReference type="Proteomes" id="UP000247117">
    <property type="component" value="Unassembled WGS sequence"/>
</dbReference>
<dbReference type="EMBL" id="JQ655732">
    <property type="protein sequence ID" value="AFV15145.1"/>
    <property type="molecule type" value="Genomic_DNA"/>
</dbReference>
<evidence type="ECO:0000313" key="6">
    <source>
        <dbReference type="Proteomes" id="UP000247117"/>
    </source>
</evidence>
<evidence type="ECO:0000313" key="5">
    <source>
        <dbReference type="EMBL" id="PWX36280.1"/>
    </source>
</evidence>
<evidence type="ECO:0000313" key="2">
    <source>
        <dbReference type="EMBL" id="AFV15145.1"/>
    </source>
</evidence>
<reference evidence="5 6" key="3">
    <citation type="journal article" date="2018" name="BMC Genomics">
        <title>Whole genome analysis reveals the diversity and evolutionary relationships between necrotic enteritis-causing strains of Clostridium perfringens.</title>
        <authorList>
            <person name="Lacey J.A."/>
            <person name="Allnutt T.R."/>
            <person name="Vezina B."/>
            <person name="Van T.T.H."/>
            <person name="Stent T."/>
            <person name="Han X."/>
            <person name="Rood J.I."/>
            <person name="Wade B."/>
            <person name="Keyburn A.L."/>
            <person name="Seeman T."/>
            <person name="Chen H."/>
            <person name="Haring V."/>
            <person name="Johanesen P.A."/>
            <person name="Lyras D."/>
            <person name="Moore R.J."/>
        </authorList>
    </citation>
    <scope>NUCLEOTIDE SEQUENCE [LARGE SCALE GENOMIC DNA]</scope>
    <source>
        <strain evidence="5 6">EUR-NE15</strain>
    </source>
</reference>
<accession>G5DSA9</accession>
<sequence>MNNSNYLEKEITSIKEFQVQEDELIAKLKTQKQDKSYKNGIMLKFYDGYNASASVSYAYKYYENYNPGFVEYSSGC</sequence>
<geneLocation type="plasmid" evidence="1">
    <name>pJIR3844</name>
</geneLocation>
<organism evidence="1">
    <name type="scientific">Clostridium perfringens</name>
    <dbReference type="NCBI Taxonomy" id="1502"/>
    <lineage>
        <taxon>Bacteria</taxon>
        <taxon>Bacillati</taxon>
        <taxon>Bacillota</taxon>
        <taxon>Clostridia</taxon>
        <taxon>Eubacteriales</taxon>
        <taxon>Clostridiaceae</taxon>
        <taxon>Clostridium</taxon>
    </lineage>
</organism>
<reference evidence="3" key="4">
    <citation type="journal article" date="2018" name="Genome Biol.">
        <title>SKESA: strategic k-mer extension for scrupulous assemblies.</title>
        <authorList>
            <person name="Souvorov A."/>
            <person name="Agarwala R."/>
            <person name="Lipman D.J."/>
        </authorList>
    </citation>
    <scope>NUCLEOTIDE SEQUENCE</scope>
    <source>
        <strain evidence="3">C25</strain>
    </source>
</reference>